<comment type="subcellular location">
    <subcellularLocation>
        <location evidence="2 11">Cytoplasm</location>
    </subcellularLocation>
</comment>
<comment type="function">
    <text evidence="1 11 12">Transaldolase is important for the balance of metabolites in the pentose-phosphate pathway.</text>
</comment>
<evidence type="ECO:0000256" key="9">
    <source>
        <dbReference type="ARBA" id="ARBA00023270"/>
    </source>
</evidence>
<dbReference type="AlphaFoldDB" id="A0A2W4VSS7"/>
<organism evidence="13 14">
    <name type="scientific">Pseudanabaena frigida</name>
    <dbReference type="NCBI Taxonomy" id="945775"/>
    <lineage>
        <taxon>Bacteria</taxon>
        <taxon>Bacillati</taxon>
        <taxon>Cyanobacteriota</taxon>
        <taxon>Cyanophyceae</taxon>
        <taxon>Pseudanabaenales</taxon>
        <taxon>Pseudanabaenaceae</taxon>
        <taxon>Pseudanabaena</taxon>
    </lineage>
</organism>
<dbReference type="PROSITE" id="PS01054">
    <property type="entry name" value="TRANSALDOLASE_1"/>
    <property type="match status" value="1"/>
</dbReference>
<dbReference type="EC" id="2.2.1.2" evidence="5 11"/>
<keyword evidence="6 11" id="KW-0963">Cytoplasm</keyword>
<dbReference type="Pfam" id="PF00923">
    <property type="entry name" value="TAL_FSA"/>
    <property type="match status" value="1"/>
</dbReference>
<name>A0A2W4VSS7_9CYAN</name>
<dbReference type="Gene3D" id="3.20.20.70">
    <property type="entry name" value="Aldolase class I"/>
    <property type="match status" value="1"/>
</dbReference>
<evidence type="ECO:0000256" key="7">
    <source>
        <dbReference type="ARBA" id="ARBA00022679"/>
    </source>
</evidence>
<dbReference type="NCBIfam" id="TIGR00874">
    <property type="entry name" value="talAB"/>
    <property type="match status" value="1"/>
</dbReference>
<dbReference type="PANTHER" id="PTHR10683">
    <property type="entry name" value="TRANSALDOLASE"/>
    <property type="match status" value="1"/>
</dbReference>
<feature type="active site" description="Schiff-base intermediate with substrate" evidence="11">
    <location>
        <position position="136"/>
    </location>
</feature>
<dbReference type="SUPFAM" id="SSF51569">
    <property type="entry name" value="Aldolase"/>
    <property type="match status" value="1"/>
</dbReference>
<keyword evidence="8 11" id="KW-0570">Pentose shunt</keyword>
<dbReference type="InterPro" id="IPR004730">
    <property type="entry name" value="Transaldolase_1"/>
</dbReference>
<dbReference type="GO" id="GO:0005975">
    <property type="term" value="P:carbohydrate metabolic process"/>
    <property type="evidence" value="ECO:0007669"/>
    <property type="project" value="InterPro"/>
</dbReference>
<evidence type="ECO:0000256" key="1">
    <source>
        <dbReference type="ARBA" id="ARBA00003518"/>
    </source>
</evidence>
<keyword evidence="9 11" id="KW-0704">Schiff base</keyword>
<evidence type="ECO:0000256" key="6">
    <source>
        <dbReference type="ARBA" id="ARBA00022490"/>
    </source>
</evidence>
<evidence type="ECO:0000256" key="8">
    <source>
        <dbReference type="ARBA" id="ARBA00023126"/>
    </source>
</evidence>
<evidence type="ECO:0000256" key="3">
    <source>
        <dbReference type="ARBA" id="ARBA00004857"/>
    </source>
</evidence>
<dbReference type="FunFam" id="3.20.20.70:FF:000002">
    <property type="entry name" value="Transaldolase"/>
    <property type="match status" value="1"/>
</dbReference>
<evidence type="ECO:0000256" key="5">
    <source>
        <dbReference type="ARBA" id="ARBA00013151"/>
    </source>
</evidence>
<comment type="pathway">
    <text evidence="3 11 12">Carbohydrate degradation; pentose phosphate pathway; D-glyceraldehyde 3-phosphate and beta-D-fructose 6-phosphate from D-ribose 5-phosphate and D-xylulose 5-phosphate (non-oxidative stage): step 2/3.</text>
</comment>
<reference evidence="13 14" key="1">
    <citation type="submission" date="2018-04" db="EMBL/GenBank/DDBJ databases">
        <authorList>
            <person name="Go L.Y."/>
            <person name="Mitchell J.A."/>
        </authorList>
    </citation>
    <scope>NUCLEOTIDE SEQUENCE [LARGE SCALE GENOMIC DNA]</scope>
    <source>
        <strain evidence="13">ULC066bin1</strain>
    </source>
</reference>
<dbReference type="PROSITE" id="PS00958">
    <property type="entry name" value="TRANSALDOLASE_2"/>
    <property type="match status" value="1"/>
</dbReference>
<evidence type="ECO:0000313" key="13">
    <source>
        <dbReference type="EMBL" id="PZO35893.1"/>
    </source>
</evidence>
<keyword evidence="7 11" id="KW-0808">Transferase</keyword>
<dbReference type="NCBIfam" id="NF008965">
    <property type="entry name" value="PRK12309.1"/>
    <property type="match status" value="1"/>
</dbReference>
<evidence type="ECO:0000256" key="2">
    <source>
        <dbReference type="ARBA" id="ARBA00004496"/>
    </source>
</evidence>
<dbReference type="GO" id="GO:0006098">
    <property type="term" value="P:pentose-phosphate shunt"/>
    <property type="evidence" value="ECO:0007669"/>
    <property type="project" value="UniProtKB-UniRule"/>
</dbReference>
<dbReference type="HAMAP" id="MF_00492">
    <property type="entry name" value="Transaldolase_1"/>
    <property type="match status" value="1"/>
</dbReference>
<evidence type="ECO:0000256" key="11">
    <source>
        <dbReference type="HAMAP-Rule" id="MF_00492"/>
    </source>
</evidence>
<evidence type="ECO:0000313" key="14">
    <source>
        <dbReference type="Proteomes" id="UP000249467"/>
    </source>
</evidence>
<evidence type="ECO:0000256" key="4">
    <source>
        <dbReference type="ARBA" id="ARBA00008012"/>
    </source>
</evidence>
<comment type="catalytic activity">
    <reaction evidence="10 11 12">
        <text>D-sedoheptulose 7-phosphate + D-glyceraldehyde 3-phosphate = D-erythrose 4-phosphate + beta-D-fructose 6-phosphate</text>
        <dbReference type="Rhea" id="RHEA:17053"/>
        <dbReference type="ChEBI" id="CHEBI:16897"/>
        <dbReference type="ChEBI" id="CHEBI:57483"/>
        <dbReference type="ChEBI" id="CHEBI:57634"/>
        <dbReference type="ChEBI" id="CHEBI:59776"/>
        <dbReference type="EC" id="2.2.1.2"/>
    </reaction>
</comment>
<dbReference type="GO" id="GO:0005737">
    <property type="term" value="C:cytoplasm"/>
    <property type="evidence" value="ECO:0007669"/>
    <property type="project" value="UniProtKB-SubCell"/>
</dbReference>
<gene>
    <name evidence="11 13" type="primary">tal</name>
    <name evidence="13" type="ORF">DCF19_22825</name>
</gene>
<comment type="similarity">
    <text evidence="4 11 12">Belongs to the transaldolase family. Type 1 subfamily.</text>
</comment>
<reference evidence="13 14" key="2">
    <citation type="submission" date="2018-06" db="EMBL/GenBank/DDBJ databases">
        <title>Metagenomic assembly of (sub)arctic Cyanobacteria and their associated microbiome from non-axenic cultures.</title>
        <authorList>
            <person name="Baurain D."/>
        </authorList>
    </citation>
    <scope>NUCLEOTIDE SEQUENCE [LARGE SCALE GENOMIC DNA]</scope>
    <source>
        <strain evidence="13">ULC066bin1</strain>
    </source>
</reference>
<dbReference type="InterPro" id="IPR013785">
    <property type="entry name" value="Aldolase_TIM"/>
</dbReference>
<dbReference type="CDD" id="cd00957">
    <property type="entry name" value="Transaldolase_TalAB"/>
    <property type="match status" value="1"/>
</dbReference>
<protein>
    <recommendedName>
        <fullName evidence="5 11">Transaldolase</fullName>
        <ecNumber evidence="5 11">2.2.1.2</ecNumber>
    </recommendedName>
</protein>
<dbReference type="UniPathway" id="UPA00115">
    <property type="reaction ID" value="UER00414"/>
</dbReference>
<dbReference type="GO" id="GO:0004801">
    <property type="term" value="F:transaldolase activity"/>
    <property type="evidence" value="ECO:0007669"/>
    <property type="project" value="UniProtKB-UniRule"/>
</dbReference>
<dbReference type="Proteomes" id="UP000249467">
    <property type="component" value="Unassembled WGS sequence"/>
</dbReference>
<comment type="caution">
    <text evidence="13">The sequence shown here is derived from an EMBL/GenBank/DDBJ whole genome shotgun (WGS) entry which is preliminary data.</text>
</comment>
<evidence type="ECO:0000256" key="10">
    <source>
        <dbReference type="ARBA" id="ARBA00048810"/>
    </source>
</evidence>
<sequence length="334" mass="36809">MPTSFLDQLRKMTVVVADTGDIHAIEMVKPQDATTNPSLITAAAQMLQYQEIVDETLLEARAELGKEAPSTDVVSLAFDRLAIAFGMRILQIIPGRVSTEVDARLSYNTEATLEKAHYLISQYEAHGISRDRVLIKIAATWEGIKAAESLEKEGIHCNLTLLFGLHQAIACAEAGVKLISPFVGRILDWHKKDTGRDSYPAAEDPGVVSVTRIYNYYKKFGYKTEIMGASFRNMGEIVELAGCDLLTISPALLDELQHTEGELVRKLDPVIAAQSDISKILMDKATFEAMHASDRMASEKLDEGIKGFSKALVTLEELLAERLSRLEEQSLVAV</sequence>
<dbReference type="PANTHER" id="PTHR10683:SF18">
    <property type="entry name" value="TRANSALDOLASE"/>
    <property type="match status" value="1"/>
</dbReference>
<evidence type="ECO:0000256" key="12">
    <source>
        <dbReference type="RuleBase" id="RU004155"/>
    </source>
</evidence>
<dbReference type="EMBL" id="QBML01000048">
    <property type="protein sequence ID" value="PZO35893.1"/>
    <property type="molecule type" value="Genomic_DNA"/>
</dbReference>
<proteinExistence type="inferred from homology"/>
<accession>A0A2W4VSS7</accession>
<dbReference type="InterPro" id="IPR001585">
    <property type="entry name" value="TAL/FSA"/>
</dbReference>
<dbReference type="InterPro" id="IPR018225">
    <property type="entry name" value="Transaldolase_AS"/>
</dbReference>